<dbReference type="NCBIfam" id="TIGR02231">
    <property type="entry name" value="mucoidy inhibitor MuiA family protein"/>
    <property type="match status" value="2"/>
</dbReference>
<sequence>MTQQSGSDVTAQAAAQRQVVRARDHPAREVVVYSDRAEVCRPVRGLSLKAGRNEVEVVGLSAQLCSDTVRVETTSRVVILDVSHRRAKRHEEEEEEEKDGAATKDKSEASKRAEIRRLEEKKEDLESEMERLTLDHRLLESFASAFVGSSGDDAAAKNPKAKSWQHPKIDDFRDFMKLYGEKGRELTERGLELRRELRNVERDLERARDKVTAAAADTGREPERYIVMVVLETEEDVDNVEFRLSYVVYGASWTPRYDVRVRSNREQLELHYMAEVSQDTGEAWENVRMKLSTAMPSLQSSVPERVRPWRIGLQAAYKNFTQPSLFGQPASRPVGFGSAQQQQQLQLQQQLLRQQQAQQQQAQAQARSGVPPPPPPPPPHPIAAAVPAGRAVSAFGQSSGISEVATTTSLFGSAAAPSQSSDFRGGFGFGGAPQNNDDSSAADEEEEEEEDYDDSNETDSVLAPAHAAALHTGMMAAFEVKADATVPSDKAPHRVTISVLDIKAKFVHVAFPKIAGAHVYLRAFAKNDTELPLFPGACNIYVDGSYVTKSRIERVACGERFTCPLGADPAVSIVYPARRKRMSTSGFLDKVRTQKIEQSIKLHNGRGRPIFVQVFDQLPVCDEERLRVQLTTPAGSNVTYTTKRTTHQAGDVHLCQEVAPLPSLPDSELAAIADDSVKAGDCTGTKRVRRHPNGLLEWTLRVPTADSESLCFAYEVSYSVHDHVHGL</sequence>
<evidence type="ECO:0000259" key="3">
    <source>
        <dbReference type="Pfam" id="PF13598"/>
    </source>
</evidence>
<organism evidence="5 6">
    <name type="scientific">Thamnocephalis sphaerospora</name>
    <dbReference type="NCBI Taxonomy" id="78915"/>
    <lineage>
        <taxon>Eukaryota</taxon>
        <taxon>Fungi</taxon>
        <taxon>Fungi incertae sedis</taxon>
        <taxon>Zoopagomycota</taxon>
        <taxon>Zoopagomycotina</taxon>
        <taxon>Zoopagomycetes</taxon>
        <taxon>Zoopagales</taxon>
        <taxon>Sigmoideomycetaceae</taxon>
        <taxon>Thamnocephalis</taxon>
    </lineage>
</organism>
<feature type="compositionally biased region" description="Low complexity" evidence="2">
    <location>
        <begin position="351"/>
        <end position="367"/>
    </location>
</feature>
<evidence type="ECO:0008006" key="7">
    <source>
        <dbReference type="Google" id="ProtNLM"/>
    </source>
</evidence>
<dbReference type="PANTHER" id="PTHR31005">
    <property type="entry name" value="DUF4139 DOMAIN-CONTAINING PROTEIN"/>
    <property type="match status" value="1"/>
</dbReference>
<feature type="compositionally biased region" description="Pro residues" evidence="2">
    <location>
        <begin position="370"/>
        <end position="381"/>
    </location>
</feature>
<protein>
    <recommendedName>
        <fullName evidence="7">DUF4139 domain-containing protein</fullName>
    </recommendedName>
</protein>
<gene>
    <name evidence="5" type="ORF">THASP1DRAFT_27514</name>
</gene>
<dbReference type="InterPro" id="IPR037291">
    <property type="entry name" value="DUF4139"/>
</dbReference>
<dbReference type="EMBL" id="KZ992440">
    <property type="protein sequence ID" value="RKP10714.1"/>
    <property type="molecule type" value="Genomic_DNA"/>
</dbReference>
<evidence type="ECO:0000259" key="4">
    <source>
        <dbReference type="Pfam" id="PF13600"/>
    </source>
</evidence>
<dbReference type="Pfam" id="PF13598">
    <property type="entry name" value="DUF4139"/>
    <property type="match status" value="1"/>
</dbReference>
<feature type="domain" description="DUF4140" evidence="4">
    <location>
        <begin position="30"/>
        <end position="135"/>
    </location>
</feature>
<dbReference type="InterPro" id="IPR025554">
    <property type="entry name" value="DUF4140"/>
</dbReference>
<feature type="region of interest" description="Disordered" evidence="2">
    <location>
        <begin position="85"/>
        <end position="115"/>
    </location>
</feature>
<feature type="domain" description="DUF4139" evidence="3">
    <location>
        <begin position="243"/>
        <end position="706"/>
    </location>
</feature>
<dbReference type="PANTHER" id="PTHR31005:SF8">
    <property type="entry name" value="DUF4139 DOMAIN-CONTAINING PROTEIN"/>
    <property type="match status" value="1"/>
</dbReference>
<dbReference type="AlphaFoldDB" id="A0A4P9XWK3"/>
<feature type="region of interest" description="Disordered" evidence="2">
    <location>
        <begin position="1"/>
        <end position="20"/>
    </location>
</feature>
<feature type="compositionally biased region" description="Acidic residues" evidence="2">
    <location>
        <begin position="440"/>
        <end position="457"/>
    </location>
</feature>
<evidence type="ECO:0000313" key="6">
    <source>
        <dbReference type="Proteomes" id="UP000271241"/>
    </source>
</evidence>
<keyword evidence="1" id="KW-0175">Coiled coil</keyword>
<evidence type="ECO:0000256" key="2">
    <source>
        <dbReference type="SAM" id="MobiDB-lite"/>
    </source>
</evidence>
<proteinExistence type="predicted"/>
<feature type="coiled-coil region" evidence="1">
    <location>
        <begin position="190"/>
        <end position="217"/>
    </location>
</feature>
<evidence type="ECO:0000313" key="5">
    <source>
        <dbReference type="EMBL" id="RKP10714.1"/>
    </source>
</evidence>
<name>A0A4P9XWK3_9FUNG</name>
<dbReference type="InterPro" id="IPR011935">
    <property type="entry name" value="CHP02231"/>
</dbReference>
<feature type="region of interest" description="Disordered" evidence="2">
    <location>
        <begin position="351"/>
        <end position="384"/>
    </location>
</feature>
<dbReference type="Pfam" id="PF13600">
    <property type="entry name" value="DUF4140"/>
    <property type="match status" value="1"/>
</dbReference>
<keyword evidence="6" id="KW-1185">Reference proteome</keyword>
<feature type="region of interest" description="Disordered" evidence="2">
    <location>
        <begin position="422"/>
        <end position="458"/>
    </location>
</feature>
<accession>A0A4P9XWK3</accession>
<feature type="compositionally biased region" description="Low complexity" evidence="2">
    <location>
        <begin position="9"/>
        <end position="19"/>
    </location>
</feature>
<feature type="compositionally biased region" description="Basic and acidic residues" evidence="2">
    <location>
        <begin position="99"/>
        <end position="115"/>
    </location>
</feature>
<reference evidence="6" key="1">
    <citation type="journal article" date="2018" name="Nat. Microbiol.">
        <title>Leveraging single-cell genomics to expand the fungal tree of life.</title>
        <authorList>
            <person name="Ahrendt S.R."/>
            <person name="Quandt C.A."/>
            <person name="Ciobanu D."/>
            <person name="Clum A."/>
            <person name="Salamov A."/>
            <person name="Andreopoulos B."/>
            <person name="Cheng J.F."/>
            <person name="Woyke T."/>
            <person name="Pelin A."/>
            <person name="Henrissat B."/>
            <person name="Reynolds N.K."/>
            <person name="Benny G.L."/>
            <person name="Smith M.E."/>
            <person name="James T.Y."/>
            <person name="Grigoriev I.V."/>
        </authorList>
    </citation>
    <scope>NUCLEOTIDE SEQUENCE [LARGE SCALE GENOMIC DNA]</scope>
    <source>
        <strain evidence="6">RSA 1356</strain>
    </source>
</reference>
<dbReference type="Proteomes" id="UP000271241">
    <property type="component" value="Unassembled WGS sequence"/>
</dbReference>
<dbReference type="OrthoDB" id="10068793at2759"/>
<dbReference type="STRING" id="78915.A0A4P9XWK3"/>
<evidence type="ECO:0000256" key="1">
    <source>
        <dbReference type="SAM" id="Coils"/>
    </source>
</evidence>